<dbReference type="AlphaFoldDB" id="A0A067M9C7"/>
<dbReference type="InParanoid" id="A0A067M9C7"/>
<keyword evidence="2" id="KW-1185">Reference proteome</keyword>
<organism evidence="1 2">
    <name type="scientific">Botryobasidium botryosum (strain FD-172 SS1)</name>
    <dbReference type="NCBI Taxonomy" id="930990"/>
    <lineage>
        <taxon>Eukaryota</taxon>
        <taxon>Fungi</taxon>
        <taxon>Dikarya</taxon>
        <taxon>Basidiomycota</taxon>
        <taxon>Agaricomycotina</taxon>
        <taxon>Agaricomycetes</taxon>
        <taxon>Cantharellales</taxon>
        <taxon>Botryobasidiaceae</taxon>
        <taxon>Botryobasidium</taxon>
    </lineage>
</organism>
<sequence length="78" mass="8559">MIGERAHATSLTLIDTLANMPAHLLSPDITLVIANRALVDSLVHPLCRTVYHSHLHNLAMAQGGTFSIHPRRLFTTAH</sequence>
<dbReference type="HOGENOM" id="CLU_2621712_0_0_1"/>
<gene>
    <name evidence="1" type="ORF">BOTBODRAFT_177344</name>
</gene>
<reference evidence="2" key="1">
    <citation type="journal article" date="2014" name="Proc. Natl. Acad. Sci. U.S.A.">
        <title>Extensive sampling of basidiomycete genomes demonstrates inadequacy of the white-rot/brown-rot paradigm for wood decay fungi.</title>
        <authorList>
            <person name="Riley R."/>
            <person name="Salamov A.A."/>
            <person name="Brown D.W."/>
            <person name="Nagy L.G."/>
            <person name="Floudas D."/>
            <person name="Held B.W."/>
            <person name="Levasseur A."/>
            <person name="Lombard V."/>
            <person name="Morin E."/>
            <person name="Otillar R."/>
            <person name="Lindquist E.A."/>
            <person name="Sun H."/>
            <person name="LaButti K.M."/>
            <person name="Schmutz J."/>
            <person name="Jabbour D."/>
            <person name="Luo H."/>
            <person name="Baker S.E."/>
            <person name="Pisabarro A.G."/>
            <person name="Walton J.D."/>
            <person name="Blanchette R.A."/>
            <person name="Henrissat B."/>
            <person name="Martin F."/>
            <person name="Cullen D."/>
            <person name="Hibbett D.S."/>
            <person name="Grigoriev I.V."/>
        </authorList>
    </citation>
    <scope>NUCLEOTIDE SEQUENCE [LARGE SCALE GENOMIC DNA]</scope>
    <source>
        <strain evidence="2">FD-172 SS1</strain>
    </source>
</reference>
<name>A0A067M9C7_BOTB1</name>
<proteinExistence type="predicted"/>
<dbReference type="EMBL" id="KL198059">
    <property type="protein sequence ID" value="KDQ11300.1"/>
    <property type="molecule type" value="Genomic_DNA"/>
</dbReference>
<accession>A0A067M9C7</accession>
<evidence type="ECO:0000313" key="1">
    <source>
        <dbReference type="EMBL" id="KDQ11300.1"/>
    </source>
</evidence>
<dbReference type="Proteomes" id="UP000027195">
    <property type="component" value="Unassembled WGS sequence"/>
</dbReference>
<protein>
    <submittedName>
        <fullName evidence="1">Uncharacterized protein</fullName>
    </submittedName>
</protein>
<evidence type="ECO:0000313" key="2">
    <source>
        <dbReference type="Proteomes" id="UP000027195"/>
    </source>
</evidence>